<evidence type="ECO:0000256" key="1">
    <source>
        <dbReference type="SAM" id="Phobius"/>
    </source>
</evidence>
<keyword evidence="1" id="KW-0812">Transmembrane</keyword>
<evidence type="ECO:0000313" key="3">
    <source>
        <dbReference type="Proteomes" id="UP001549097"/>
    </source>
</evidence>
<name>A0ABV2LNX7_9BACL</name>
<keyword evidence="1" id="KW-1133">Transmembrane helix</keyword>
<feature type="transmembrane region" description="Helical" evidence="1">
    <location>
        <begin position="12"/>
        <end position="37"/>
    </location>
</feature>
<keyword evidence="3" id="KW-1185">Reference proteome</keyword>
<evidence type="ECO:0000313" key="2">
    <source>
        <dbReference type="EMBL" id="MET3730279.1"/>
    </source>
</evidence>
<gene>
    <name evidence="2" type="ORF">ABID52_003920</name>
</gene>
<proteinExistence type="predicted"/>
<comment type="caution">
    <text evidence="2">The sequence shown here is derived from an EMBL/GenBank/DDBJ whole genome shotgun (WGS) entry which is preliminary data.</text>
</comment>
<reference evidence="2 3" key="1">
    <citation type="submission" date="2024-06" db="EMBL/GenBank/DDBJ databases">
        <title>Genomic Encyclopedia of Type Strains, Phase IV (KMG-IV): sequencing the most valuable type-strain genomes for metagenomic binning, comparative biology and taxonomic classification.</title>
        <authorList>
            <person name="Goeker M."/>
        </authorList>
    </citation>
    <scope>NUCLEOTIDE SEQUENCE [LARGE SCALE GENOMIC DNA]</scope>
    <source>
        <strain evidence="2 3">DSM 100124</strain>
    </source>
</reference>
<protein>
    <submittedName>
        <fullName evidence="2">Uncharacterized protein</fullName>
    </submittedName>
</protein>
<dbReference type="RefSeq" id="WP_198769358.1">
    <property type="nucleotide sequence ID" value="NZ_JAEACF010000004.1"/>
</dbReference>
<sequence length="79" mass="8554">MLPINKKDLRKALNFGLLFYAIFGAVSGTLIFGAVLLVDSPANELQSEIGTLSIVAVFVYGSCTIALIIRAILKKRGWI</sequence>
<dbReference type="Proteomes" id="UP001549097">
    <property type="component" value="Unassembled WGS sequence"/>
</dbReference>
<feature type="transmembrane region" description="Helical" evidence="1">
    <location>
        <begin position="49"/>
        <end position="73"/>
    </location>
</feature>
<accession>A0ABV2LNX7</accession>
<organism evidence="2 3">
    <name type="scientific">Fictibacillus halophilus</name>
    <dbReference type="NCBI Taxonomy" id="1610490"/>
    <lineage>
        <taxon>Bacteria</taxon>
        <taxon>Bacillati</taxon>
        <taxon>Bacillota</taxon>
        <taxon>Bacilli</taxon>
        <taxon>Bacillales</taxon>
        <taxon>Fictibacillaceae</taxon>
        <taxon>Fictibacillus</taxon>
    </lineage>
</organism>
<dbReference type="EMBL" id="JBEPMP010000004">
    <property type="protein sequence ID" value="MET3730279.1"/>
    <property type="molecule type" value="Genomic_DNA"/>
</dbReference>
<keyword evidence="1" id="KW-0472">Membrane</keyword>